<gene>
    <name evidence="1" type="ORF">WAE58_12345</name>
</gene>
<keyword evidence="2" id="KW-1185">Reference proteome</keyword>
<dbReference type="EMBL" id="JBBEUB010000003">
    <property type="protein sequence ID" value="MEJ2903223.1"/>
    <property type="molecule type" value="Genomic_DNA"/>
</dbReference>
<comment type="caution">
    <text evidence="1">The sequence shown here is derived from an EMBL/GenBank/DDBJ whole genome shotgun (WGS) entry which is preliminary data.</text>
</comment>
<dbReference type="Proteomes" id="UP001378956">
    <property type="component" value="Unassembled WGS sequence"/>
</dbReference>
<organism evidence="1 2">
    <name type="scientific">Pedobacter panaciterrae</name>
    <dbReference type="NCBI Taxonomy" id="363849"/>
    <lineage>
        <taxon>Bacteria</taxon>
        <taxon>Pseudomonadati</taxon>
        <taxon>Bacteroidota</taxon>
        <taxon>Sphingobacteriia</taxon>
        <taxon>Sphingobacteriales</taxon>
        <taxon>Sphingobacteriaceae</taxon>
        <taxon>Pedobacter</taxon>
    </lineage>
</organism>
<evidence type="ECO:0000313" key="2">
    <source>
        <dbReference type="Proteomes" id="UP001378956"/>
    </source>
</evidence>
<proteinExistence type="predicted"/>
<accession>A0ABU8NLU0</accession>
<reference evidence="1 2" key="1">
    <citation type="submission" date="2024-03" db="EMBL/GenBank/DDBJ databases">
        <title>Sequence of Lycoming College Course Isolates.</title>
        <authorList>
            <person name="Plotts O."/>
            <person name="Newman J."/>
        </authorList>
    </citation>
    <scope>NUCLEOTIDE SEQUENCE [LARGE SCALE GENOMIC DNA]</scope>
    <source>
        <strain evidence="1 2">CJB-3</strain>
    </source>
</reference>
<name>A0ABU8NLU0_9SPHI</name>
<dbReference type="RefSeq" id="WP_172659789.1">
    <property type="nucleotide sequence ID" value="NZ_CBFGNQ010000001.1"/>
</dbReference>
<evidence type="ECO:0000313" key="1">
    <source>
        <dbReference type="EMBL" id="MEJ2903223.1"/>
    </source>
</evidence>
<protein>
    <submittedName>
        <fullName evidence="1">Uncharacterized protein</fullName>
    </submittedName>
</protein>
<sequence length="115" mass="13938">MGNRPQREHKPLFEYSAKYEQTVRTIDLIRKIFNNALKQRLWVFEPSVKRWFSPEEFMEMYERYDNLDPKWIAKIEVRDPMEGLEAADTQVESILARKAILTKKIIDYERSKQKK</sequence>